<accession>A0A0C2XA36</accession>
<keyword evidence="6" id="KW-1185">Reference proteome</keyword>
<gene>
    <name evidence="5" type="ORF">M413DRAFT_39425</name>
</gene>
<protein>
    <recommendedName>
        <fullName evidence="4">Ubiquitin-like protease family profile domain-containing protein</fullName>
    </recommendedName>
</protein>
<keyword evidence="2" id="KW-0645">Protease</keyword>
<dbReference type="STRING" id="686832.A0A0C2XA36"/>
<evidence type="ECO:0000313" key="6">
    <source>
        <dbReference type="Proteomes" id="UP000053424"/>
    </source>
</evidence>
<evidence type="ECO:0000256" key="3">
    <source>
        <dbReference type="ARBA" id="ARBA00022801"/>
    </source>
</evidence>
<evidence type="ECO:0000256" key="2">
    <source>
        <dbReference type="ARBA" id="ARBA00022670"/>
    </source>
</evidence>
<evidence type="ECO:0000256" key="1">
    <source>
        <dbReference type="ARBA" id="ARBA00005234"/>
    </source>
</evidence>
<feature type="non-terminal residue" evidence="5">
    <location>
        <position position="221"/>
    </location>
</feature>
<dbReference type="Gene3D" id="3.40.395.10">
    <property type="entry name" value="Adenoviral Proteinase, Chain A"/>
    <property type="match status" value="1"/>
</dbReference>
<evidence type="ECO:0000313" key="5">
    <source>
        <dbReference type="EMBL" id="KIM34883.1"/>
    </source>
</evidence>
<reference evidence="6" key="2">
    <citation type="submission" date="2015-01" db="EMBL/GenBank/DDBJ databases">
        <title>Evolutionary Origins and Diversification of the Mycorrhizal Mutualists.</title>
        <authorList>
            <consortium name="DOE Joint Genome Institute"/>
            <consortium name="Mycorrhizal Genomics Consortium"/>
            <person name="Kohler A."/>
            <person name="Kuo A."/>
            <person name="Nagy L.G."/>
            <person name="Floudas D."/>
            <person name="Copeland A."/>
            <person name="Barry K.W."/>
            <person name="Cichocki N."/>
            <person name="Veneault-Fourrey C."/>
            <person name="LaButti K."/>
            <person name="Lindquist E.A."/>
            <person name="Lipzen A."/>
            <person name="Lundell T."/>
            <person name="Morin E."/>
            <person name="Murat C."/>
            <person name="Riley R."/>
            <person name="Ohm R."/>
            <person name="Sun H."/>
            <person name="Tunlid A."/>
            <person name="Henrissat B."/>
            <person name="Grigoriev I.V."/>
            <person name="Hibbett D.S."/>
            <person name="Martin F."/>
        </authorList>
    </citation>
    <scope>NUCLEOTIDE SEQUENCE [LARGE SCALE GENOMIC DNA]</scope>
    <source>
        <strain evidence="6">h7</strain>
    </source>
</reference>
<dbReference type="GO" id="GO:0006508">
    <property type="term" value="P:proteolysis"/>
    <property type="evidence" value="ECO:0007669"/>
    <property type="project" value="UniProtKB-KW"/>
</dbReference>
<reference evidence="5 6" key="1">
    <citation type="submission" date="2014-04" db="EMBL/GenBank/DDBJ databases">
        <authorList>
            <consortium name="DOE Joint Genome Institute"/>
            <person name="Kuo A."/>
            <person name="Gay G."/>
            <person name="Dore J."/>
            <person name="Kohler A."/>
            <person name="Nagy L.G."/>
            <person name="Floudas D."/>
            <person name="Copeland A."/>
            <person name="Barry K.W."/>
            <person name="Cichocki N."/>
            <person name="Veneault-Fourrey C."/>
            <person name="LaButti K."/>
            <person name="Lindquist E.A."/>
            <person name="Lipzen A."/>
            <person name="Lundell T."/>
            <person name="Morin E."/>
            <person name="Murat C."/>
            <person name="Sun H."/>
            <person name="Tunlid A."/>
            <person name="Henrissat B."/>
            <person name="Grigoriev I.V."/>
            <person name="Hibbett D.S."/>
            <person name="Martin F."/>
            <person name="Nordberg H.P."/>
            <person name="Cantor M.N."/>
            <person name="Hua S.X."/>
        </authorList>
    </citation>
    <scope>NUCLEOTIDE SEQUENCE [LARGE SCALE GENOMIC DNA]</scope>
    <source>
        <strain evidence="6">h7</strain>
    </source>
</reference>
<evidence type="ECO:0000259" key="4">
    <source>
        <dbReference type="Pfam" id="PF02902"/>
    </source>
</evidence>
<comment type="similarity">
    <text evidence="1">Belongs to the peptidase C48 family.</text>
</comment>
<proteinExistence type="inferred from homology"/>
<dbReference type="HOGENOM" id="CLU_1117955_0_0_1"/>
<organism evidence="5 6">
    <name type="scientific">Hebeloma cylindrosporum</name>
    <dbReference type="NCBI Taxonomy" id="76867"/>
    <lineage>
        <taxon>Eukaryota</taxon>
        <taxon>Fungi</taxon>
        <taxon>Dikarya</taxon>
        <taxon>Basidiomycota</taxon>
        <taxon>Agaricomycotina</taxon>
        <taxon>Agaricomycetes</taxon>
        <taxon>Agaricomycetidae</taxon>
        <taxon>Agaricales</taxon>
        <taxon>Agaricineae</taxon>
        <taxon>Hymenogastraceae</taxon>
        <taxon>Hebeloma</taxon>
    </lineage>
</organism>
<dbReference type="InterPro" id="IPR003653">
    <property type="entry name" value="Peptidase_C48_C"/>
</dbReference>
<dbReference type="InterPro" id="IPR038765">
    <property type="entry name" value="Papain-like_cys_pep_sf"/>
</dbReference>
<dbReference type="EMBL" id="KN831847">
    <property type="protein sequence ID" value="KIM34883.1"/>
    <property type="molecule type" value="Genomic_DNA"/>
</dbReference>
<dbReference type="OrthoDB" id="2979847at2759"/>
<dbReference type="GO" id="GO:0019783">
    <property type="term" value="F:ubiquitin-like protein peptidase activity"/>
    <property type="evidence" value="ECO:0007669"/>
    <property type="project" value="UniProtKB-ARBA"/>
</dbReference>
<dbReference type="Proteomes" id="UP000053424">
    <property type="component" value="Unassembled WGS sequence"/>
</dbReference>
<dbReference type="SUPFAM" id="SSF54001">
    <property type="entry name" value="Cysteine proteinases"/>
    <property type="match status" value="1"/>
</dbReference>
<dbReference type="AlphaFoldDB" id="A0A0C2XA36"/>
<name>A0A0C2XA36_HEBCY</name>
<dbReference type="Pfam" id="PF02902">
    <property type="entry name" value="Peptidase_C48"/>
    <property type="match status" value="1"/>
</dbReference>
<sequence length="221" mass="25296">AQIVDQAFNALGALQWGHDLRGFSSNGSDNLDILTAYTSNTWLKGEHAGQMLDLLKTKVQLERRSTVQIGSTWFYEKIKQAYAAPESYTTHGSFGLYRHTGNDLATGRRDQVGFLANLNRNHWVAIVLDFRTRRIWYGDSLGQRIPETVKEVLEWWTYFHSGERFMHQTLSVTIQKDSFLCCLLAWNALTVFFSDGKEKLLAAENVAEGRLDVLLKVIRRH</sequence>
<keyword evidence="3" id="KW-0378">Hydrolase</keyword>
<feature type="domain" description="Ubiquitin-like protease family profile" evidence="4">
    <location>
        <begin position="51"/>
        <end position="169"/>
    </location>
</feature>
<feature type="non-terminal residue" evidence="5">
    <location>
        <position position="1"/>
    </location>
</feature>
<dbReference type="GO" id="GO:0008234">
    <property type="term" value="F:cysteine-type peptidase activity"/>
    <property type="evidence" value="ECO:0007669"/>
    <property type="project" value="InterPro"/>
</dbReference>